<dbReference type="AlphaFoldDB" id="A0A821RFS7"/>
<evidence type="ECO:0000313" key="2">
    <source>
        <dbReference type="EMBL" id="CAF4840249.1"/>
    </source>
</evidence>
<dbReference type="PANTHER" id="PTHR46601:SF2">
    <property type="entry name" value="UBIQUITIN-LIKE PROTEASE FAMILY PROFILE DOMAIN-CONTAINING PROTEIN"/>
    <property type="match status" value="1"/>
</dbReference>
<gene>
    <name evidence="1" type="ORF">GRG538_LOCUS20420</name>
    <name evidence="2" type="ORF">QYT958_LOCUS26371</name>
</gene>
<sequence length="471" mass="54455">MVLSGAERARLCREKKKKAGLGEIMKEKDRKRKQTARSKMTLLQLTELRLRQKANLQRFRAKKNTDPPCSTTQTSSFSTKQTKAKALKKVINALPASKDKQVELIKQVAKDLNILKLEKKHERNYQSLSTTVKNEVYEFYCRDDISYQAPGKRDTITIKENGNKKTMQKKYLLYTLRELYELFMTENPNITISLSSFQNLRPAYILYKSSIPHNVCVCIYHENIALLLKSLNKHVQGLDTIDLNSFVKLIVCNDQNETCMFHKCAVCADKFKNEIQNKIINTKSLIQWTLWSTSSQGRAVKIDYEGSVAECVNVLSDKIEHFLFHVFIKRQQSCFFETIKINTTNKKCLMQVDYSENYAITEQNEIQSAHWSRKQLSLFTAHIWANSTTYPLVIVSNNISHDKYTVATCLERILTRIQILIPSLQELVIFSDGSASQFKQRFLFKNVSFLADKFKLNLSWNFFASSHGKGE</sequence>
<dbReference type="EMBL" id="CAJNYT010003383">
    <property type="protein sequence ID" value="CAF3554744.1"/>
    <property type="molecule type" value="Genomic_DNA"/>
</dbReference>
<dbReference type="EMBL" id="CAJOBR010006263">
    <property type="protein sequence ID" value="CAF4840249.1"/>
    <property type="molecule type" value="Genomic_DNA"/>
</dbReference>
<comment type="caution">
    <text evidence="2">The sequence shown here is derived from an EMBL/GenBank/DDBJ whole genome shotgun (WGS) entry which is preliminary data.</text>
</comment>
<dbReference type="Proteomes" id="UP000663848">
    <property type="component" value="Unassembled WGS sequence"/>
</dbReference>
<protein>
    <submittedName>
        <fullName evidence="2">Uncharacterized protein</fullName>
    </submittedName>
</protein>
<dbReference type="Proteomes" id="UP000663872">
    <property type="component" value="Unassembled WGS sequence"/>
</dbReference>
<name>A0A821RFS7_9BILA</name>
<dbReference type="PANTHER" id="PTHR46601">
    <property type="entry name" value="ULP_PROTEASE DOMAIN-CONTAINING PROTEIN"/>
    <property type="match status" value="1"/>
</dbReference>
<accession>A0A821RFS7</accession>
<evidence type="ECO:0000313" key="3">
    <source>
        <dbReference type="Proteomes" id="UP000663848"/>
    </source>
</evidence>
<organism evidence="2 3">
    <name type="scientific">Rotaria socialis</name>
    <dbReference type="NCBI Taxonomy" id="392032"/>
    <lineage>
        <taxon>Eukaryota</taxon>
        <taxon>Metazoa</taxon>
        <taxon>Spiralia</taxon>
        <taxon>Gnathifera</taxon>
        <taxon>Rotifera</taxon>
        <taxon>Eurotatoria</taxon>
        <taxon>Bdelloidea</taxon>
        <taxon>Philodinida</taxon>
        <taxon>Philodinidae</taxon>
        <taxon>Rotaria</taxon>
    </lineage>
</organism>
<proteinExistence type="predicted"/>
<evidence type="ECO:0000313" key="1">
    <source>
        <dbReference type="EMBL" id="CAF3554744.1"/>
    </source>
</evidence>
<reference evidence="2" key="1">
    <citation type="submission" date="2021-02" db="EMBL/GenBank/DDBJ databases">
        <authorList>
            <person name="Nowell W R."/>
        </authorList>
    </citation>
    <scope>NUCLEOTIDE SEQUENCE</scope>
</reference>